<sequence>MSRKTAARPALHGGRYLFSKGGIWYEWRCGLSERARCCCNTKIRACDTGVSFPIGKVSLPPAAGTPVDTRDAALHAYVYQFEIRAGLRKCGVRHIATNKSSSCASGEASRDAIAGGPVTVRVLLHRDGYFERKLVGASSSVSSTRQTHAAGVYELSRRRTRKFARVLGALGKERDRQMRVRVREPSVTGPRLSEKRCRTVRLIFWSGESKTDGDAGKGKKPMKPGAREYRKRQTKGDKAANKFRARGAKCFNAASTVVGFESIIRRSKAECSATSHTWRGWSRSGVCAKSYLRQNHRRRAAAVGTSACGAKASTGKVHGCTA</sequence>
<gene>
    <name evidence="2" type="ORF">MRATA1EN1_LOCUS31054</name>
</gene>
<dbReference type="EMBL" id="CATKSN020000309">
    <property type="protein sequence ID" value="CAI9149436.1"/>
    <property type="molecule type" value="Genomic_DNA"/>
</dbReference>
<evidence type="ECO:0000313" key="3">
    <source>
        <dbReference type="Proteomes" id="UP001176941"/>
    </source>
</evidence>
<protein>
    <submittedName>
        <fullName evidence="2">Uncharacterized protein</fullName>
    </submittedName>
</protein>
<proteinExistence type="predicted"/>
<evidence type="ECO:0000313" key="2">
    <source>
        <dbReference type="EMBL" id="CAI9149436.1"/>
    </source>
</evidence>
<reference evidence="2" key="1">
    <citation type="submission" date="2023-04" db="EMBL/GenBank/DDBJ databases">
        <authorList>
            <consortium name="ELIXIR-Norway"/>
        </authorList>
    </citation>
    <scope>NUCLEOTIDE SEQUENCE [LARGE SCALE GENOMIC DNA]</scope>
</reference>
<dbReference type="Proteomes" id="UP001176941">
    <property type="component" value="Unassembled WGS sequence"/>
</dbReference>
<feature type="region of interest" description="Disordered" evidence="1">
    <location>
        <begin position="210"/>
        <end position="240"/>
    </location>
</feature>
<comment type="caution">
    <text evidence="2">The sequence shown here is derived from an EMBL/GenBank/DDBJ whole genome shotgun (WGS) entry which is preliminary data.</text>
</comment>
<name>A0ABN8XMX0_RANTA</name>
<keyword evidence="3" id="KW-1185">Reference proteome</keyword>
<accession>A0ABN8XMX0</accession>
<organism evidence="2 3">
    <name type="scientific">Rangifer tarandus platyrhynchus</name>
    <name type="common">Svalbard reindeer</name>
    <dbReference type="NCBI Taxonomy" id="3082113"/>
    <lineage>
        <taxon>Eukaryota</taxon>
        <taxon>Metazoa</taxon>
        <taxon>Chordata</taxon>
        <taxon>Craniata</taxon>
        <taxon>Vertebrata</taxon>
        <taxon>Euteleostomi</taxon>
        <taxon>Mammalia</taxon>
        <taxon>Eutheria</taxon>
        <taxon>Laurasiatheria</taxon>
        <taxon>Artiodactyla</taxon>
        <taxon>Ruminantia</taxon>
        <taxon>Pecora</taxon>
        <taxon>Cervidae</taxon>
        <taxon>Odocoileinae</taxon>
        <taxon>Rangifer</taxon>
    </lineage>
</organism>
<evidence type="ECO:0000256" key="1">
    <source>
        <dbReference type="SAM" id="MobiDB-lite"/>
    </source>
</evidence>